<feature type="region of interest" description="Disordered" evidence="2">
    <location>
        <begin position="1"/>
        <end position="44"/>
    </location>
</feature>
<evidence type="ECO:0000259" key="3">
    <source>
        <dbReference type="PROSITE" id="PS50119"/>
    </source>
</evidence>
<feature type="domain" description="B box-type" evidence="3">
    <location>
        <begin position="59"/>
        <end position="105"/>
    </location>
</feature>
<dbReference type="InterPro" id="IPR000315">
    <property type="entry name" value="Znf_B-box"/>
</dbReference>
<evidence type="ECO:0000313" key="4">
    <source>
        <dbReference type="EMBL" id="KAK0408647.1"/>
    </source>
</evidence>
<protein>
    <recommendedName>
        <fullName evidence="3">B box-type domain-containing protein</fullName>
    </recommendedName>
</protein>
<dbReference type="GO" id="GO:0008270">
    <property type="term" value="F:zinc ion binding"/>
    <property type="evidence" value="ECO:0007669"/>
    <property type="project" value="UniProtKB-KW"/>
</dbReference>
<evidence type="ECO:0000256" key="2">
    <source>
        <dbReference type="SAM" id="MobiDB-lite"/>
    </source>
</evidence>
<gene>
    <name evidence="4" type="ORF">QR680_004072</name>
</gene>
<dbReference type="AlphaFoldDB" id="A0AA39LT31"/>
<keyword evidence="1" id="KW-0862">Zinc</keyword>
<dbReference type="EMBL" id="JAUCMV010000003">
    <property type="protein sequence ID" value="KAK0408647.1"/>
    <property type="molecule type" value="Genomic_DNA"/>
</dbReference>
<keyword evidence="5" id="KW-1185">Reference proteome</keyword>
<dbReference type="PROSITE" id="PS50119">
    <property type="entry name" value="ZF_BBOX"/>
    <property type="match status" value="1"/>
</dbReference>
<reference evidence="4" key="1">
    <citation type="submission" date="2023-06" db="EMBL/GenBank/DDBJ databases">
        <title>Genomic analysis of the entomopathogenic nematode Steinernema hermaphroditum.</title>
        <authorList>
            <person name="Schwarz E.M."/>
            <person name="Heppert J.K."/>
            <person name="Baniya A."/>
            <person name="Schwartz H.T."/>
            <person name="Tan C.-H."/>
            <person name="Antoshechkin I."/>
            <person name="Sternberg P.W."/>
            <person name="Goodrich-Blair H."/>
            <person name="Dillman A.R."/>
        </authorList>
    </citation>
    <scope>NUCLEOTIDE SEQUENCE</scope>
    <source>
        <strain evidence="4">PS9179</strain>
        <tissue evidence="4">Whole animal</tissue>
    </source>
</reference>
<proteinExistence type="predicted"/>
<dbReference type="Proteomes" id="UP001175271">
    <property type="component" value="Unassembled WGS sequence"/>
</dbReference>
<accession>A0AA39LT31</accession>
<evidence type="ECO:0000313" key="5">
    <source>
        <dbReference type="Proteomes" id="UP001175271"/>
    </source>
</evidence>
<evidence type="ECO:0000256" key="1">
    <source>
        <dbReference type="PROSITE-ProRule" id="PRU00024"/>
    </source>
</evidence>
<keyword evidence="1" id="KW-0863">Zinc-finger</keyword>
<keyword evidence="1" id="KW-0479">Metal-binding</keyword>
<comment type="caution">
    <text evidence="4">The sequence shown here is derived from an EMBL/GenBank/DDBJ whole genome shotgun (WGS) entry which is preliminary data.</text>
</comment>
<sequence length="196" mass="21856">MPEGQVTHGSGDLDQSKTINVRSQFDRKTSPVPQPPNHPFNEQPAITNQTADVNQNSEASSHACNACLQPAALFPCIDCNDAFCAKCFMSSHQHQLFNVPQVIPIGAVIKRLKIEGQEVKESAACYHHLIKQADNVFSDGEQACKSVVQHYKDMQPSLKFVKKTEFENAVAKMRKQKEVMRQASKDMVAVLRKYGK</sequence>
<organism evidence="4 5">
    <name type="scientific">Steinernema hermaphroditum</name>
    <dbReference type="NCBI Taxonomy" id="289476"/>
    <lineage>
        <taxon>Eukaryota</taxon>
        <taxon>Metazoa</taxon>
        <taxon>Ecdysozoa</taxon>
        <taxon>Nematoda</taxon>
        <taxon>Chromadorea</taxon>
        <taxon>Rhabditida</taxon>
        <taxon>Tylenchina</taxon>
        <taxon>Panagrolaimomorpha</taxon>
        <taxon>Strongyloidoidea</taxon>
        <taxon>Steinernematidae</taxon>
        <taxon>Steinernema</taxon>
    </lineage>
</organism>
<name>A0AA39LT31_9BILA</name>